<name>A0A179GSS6_PURLI</name>
<comment type="caution">
    <text evidence="2">The sequence shown here is derived from an EMBL/GenBank/DDBJ whole genome shotgun (WGS) entry which is preliminary data.</text>
</comment>
<dbReference type="EMBL" id="LSBH01000004">
    <property type="protein sequence ID" value="OAQ80341.1"/>
    <property type="molecule type" value="Genomic_DNA"/>
</dbReference>
<keyword evidence="1" id="KW-0812">Transmembrane</keyword>
<keyword evidence="1" id="KW-0472">Membrane</keyword>
<reference evidence="2 3" key="1">
    <citation type="submission" date="2016-01" db="EMBL/GenBank/DDBJ databases">
        <title>Biosynthesis of antibiotic leucinostatins and their inhibition on Phytophthora in bio-control Purpureocillium lilacinum.</title>
        <authorList>
            <person name="Wang G."/>
            <person name="Liu Z."/>
            <person name="Lin R."/>
            <person name="Li E."/>
            <person name="Mao Z."/>
            <person name="Ling J."/>
            <person name="Yin W."/>
            <person name="Xie B."/>
        </authorList>
    </citation>
    <scope>NUCLEOTIDE SEQUENCE [LARGE SCALE GENOMIC DNA]</scope>
    <source>
        <strain evidence="2">PLBJ-1</strain>
    </source>
</reference>
<dbReference type="AlphaFoldDB" id="A0A179GSS6"/>
<protein>
    <submittedName>
        <fullName evidence="2">Uncharacterized protein</fullName>
    </submittedName>
</protein>
<organism evidence="2 3">
    <name type="scientific">Purpureocillium lilacinum</name>
    <name type="common">Paecilomyces lilacinus</name>
    <dbReference type="NCBI Taxonomy" id="33203"/>
    <lineage>
        <taxon>Eukaryota</taxon>
        <taxon>Fungi</taxon>
        <taxon>Dikarya</taxon>
        <taxon>Ascomycota</taxon>
        <taxon>Pezizomycotina</taxon>
        <taxon>Sordariomycetes</taxon>
        <taxon>Hypocreomycetidae</taxon>
        <taxon>Hypocreales</taxon>
        <taxon>Ophiocordycipitaceae</taxon>
        <taxon>Purpureocillium</taxon>
    </lineage>
</organism>
<evidence type="ECO:0000256" key="1">
    <source>
        <dbReference type="SAM" id="Phobius"/>
    </source>
</evidence>
<evidence type="ECO:0000313" key="3">
    <source>
        <dbReference type="Proteomes" id="UP000078240"/>
    </source>
</evidence>
<feature type="transmembrane region" description="Helical" evidence="1">
    <location>
        <begin position="331"/>
        <end position="364"/>
    </location>
</feature>
<accession>A0A179GSS6</accession>
<sequence>MRPTTRVDRAAIAQHFLGKDGDFYSFFEVYDDLAQNEDDLVVTIDQHEGMSYNMKPRRQTHEAVLRVSNILKERTQATKAEITECLQDDHGGSSSTTQNVINLAVQAMVMVDAGAKDWHSTDFVLGGYRPTSWLPNESFQAFVERSFPLGLESSSGSVRQAIEQRASMKAWKLQKRLGVRFRRTNNLAEHLLFDPRRNCLYLFHHVAFLKANLERFQHETKPLSIGLKESLKRGALPPQLLVETVHSLQGILFPSVDPSSAAILDELIAKRGFDPHCALYEGYKLFLEPPEDFEYVFWGERLAHLHHMLTSRPPRNMLERWFQRQSSEGNALFVALLALLIGILVGIVSIILACVQVWIAWMAWKHPAAPPGST</sequence>
<keyword evidence="1" id="KW-1133">Transmembrane helix</keyword>
<proteinExistence type="predicted"/>
<gene>
    <name evidence="2" type="ORF">VFPBJ_05926</name>
</gene>
<dbReference type="Proteomes" id="UP000078240">
    <property type="component" value="Unassembled WGS sequence"/>
</dbReference>
<evidence type="ECO:0000313" key="2">
    <source>
        <dbReference type="EMBL" id="OAQ80341.1"/>
    </source>
</evidence>